<dbReference type="SMART" id="SM00347">
    <property type="entry name" value="HTH_MARR"/>
    <property type="match status" value="1"/>
</dbReference>
<dbReference type="EMBL" id="RBZY01000001">
    <property type="protein sequence ID" value="RWR23344.1"/>
    <property type="molecule type" value="Genomic_DNA"/>
</dbReference>
<reference evidence="5 6" key="1">
    <citation type="journal article" date="2018" name="Front. Microbiol.">
        <title>Novel Insights Into Bacterial Dimethylsulfoniopropionate Catabolism in the East China Sea.</title>
        <authorList>
            <person name="Liu J."/>
            <person name="Liu J."/>
            <person name="Zhang S.H."/>
            <person name="Liang J."/>
            <person name="Lin H."/>
            <person name="Song D."/>
            <person name="Yang G.P."/>
            <person name="Todd J.D."/>
            <person name="Zhang X.H."/>
        </authorList>
    </citation>
    <scope>NUCLEOTIDE SEQUENCE [LARGE SCALE GENOMIC DNA]</scope>
    <source>
        <strain evidence="5 6">ZYFD042</strain>
    </source>
</reference>
<dbReference type="SUPFAM" id="SSF46785">
    <property type="entry name" value="Winged helix' DNA-binding domain"/>
    <property type="match status" value="1"/>
</dbReference>
<evidence type="ECO:0000259" key="4">
    <source>
        <dbReference type="PROSITE" id="PS50995"/>
    </source>
</evidence>
<organism evidence="5 6">
    <name type="scientific">Microbacterium enclense</name>
    <dbReference type="NCBI Taxonomy" id="993073"/>
    <lineage>
        <taxon>Bacteria</taxon>
        <taxon>Bacillati</taxon>
        <taxon>Actinomycetota</taxon>
        <taxon>Actinomycetes</taxon>
        <taxon>Micrococcales</taxon>
        <taxon>Microbacteriaceae</taxon>
        <taxon>Microbacterium</taxon>
    </lineage>
</organism>
<keyword evidence="1" id="KW-0805">Transcription regulation</keyword>
<keyword evidence="2" id="KW-0238">DNA-binding</keyword>
<dbReference type="OrthoDB" id="3237509at2"/>
<dbReference type="GO" id="GO:0003700">
    <property type="term" value="F:DNA-binding transcription factor activity"/>
    <property type="evidence" value="ECO:0007669"/>
    <property type="project" value="InterPro"/>
</dbReference>
<feature type="domain" description="HTH marR-type" evidence="4">
    <location>
        <begin position="30"/>
        <end position="163"/>
    </location>
</feature>
<evidence type="ECO:0000256" key="3">
    <source>
        <dbReference type="ARBA" id="ARBA00023163"/>
    </source>
</evidence>
<keyword evidence="3" id="KW-0804">Transcription</keyword>
<dbReference type="InterPro" id="IPR036390">
    <property type="entry name" value="WH_DNA-bd_sf"/>
</dbReference>
<evidence type="ECO:0000313" key="5">
    <source>
        <dbReference type="EMBL" id="RWR23344.1"/>
    </source>
</evidence>
<gene>
    <name evidence="5" type="ORF">D8Y23_00105</name>
</gene>
<name>A0A3S3LJG1_9MICO</name>
<dbReference type="PANTHER" id="PTHR42756">
    <property type="entry name" value="TRANSCRIPTIONAL REGULATOR, MARR"/>
    <property type="match status" value="1"/>
</dbReference>
<comment type="caution">
    <text evidence="5">The sequence shown here is derived from an EMBL/GenBank/DDBJ whole genome shotgun (WGS) entry which is preliminary data.</text>
</comment>
<evidence type="ECO:0000256" key="1">
    <source>
        <dbReference type="ARBA" id="ARBA00023015"/>
    </source>
</evidence>
<dbReference type="RefSeq" id="WP_128216145.1">
    <property type="nucleotide sequence ID" value="NZ_CBDRLV010000001.1"/>
</dbReference>
<evidence type="ECO:0000256" key="2">
    <source>
        <dbReference type="ARBA" id="ARBA00023125"/>
    </source>
</evidence>
<dbReference type="InterPro" id="IPR036388">
    <property type="entry name" value="WH-like_DNA-bd_sf"/>
</dbReference>
<dbReference type="InterPro" id="IPR000835">
    <property type="entry name" value="HTH_MarR-typ"/>
</dbReference>
<dbReference type="GO" id="GO:0003677">
    <property type="term" value="F:DNA binding"/>
    <property type="evidence" value="ECO:0007669"/>
    <property type="project" value="UniProtKB-KW"/>
</dbReference>
<dbReference type="Gene3D" id="1.10.10.10">
    <property type="entry name" value="Winged helix-like DNA-binding domain superfamily/Winged helix DNA-binding domain"/>
    <property type="match status" value="1"/>
</dbReference>
<dbReference type="Pfam" id="PF12802">
    <property type="entry name" value="MarR_2"/>
    <property type="match status" value="1"/>
</dbReference>
<evidence type="ECO:0000313" key="6">
    <source>
        <dbReference type="Proteomes" id="UP000285970"/>
    </source>
</evidence>
<dbReference type="InterPro" id="IPR023187">
    <property type="entry name" value="Tscrpt_reg_MarR-type_CS"/>
</dbReference>
<accession>A0A3S3LJG1</accession>
<dbReference type="PRINTS" id="PR00598">
    <property type="entry name" value="HTHMARR"/>
</dbReference>
<dbReference type="PROSITE" id="PS50995">
    <property type="entry name" value="HTH_MARR_2"/>
    <property type="match status" value="1"/>
</dbReference>
<sequence>MSSLSSSKDDEVDLLIDAWSQLLPEVDLTPLDVMSRLRRAAFHLSKLRARAFASAEIAVWEFDVLAVLRRAGTELSATRLISATMIGSAAMTNRLDKLAERGLVTRRPNPSDGRAILVAITPEGIERVDAAMTELVRLEAEALRDVNRADQALLARVLRVLAAGETHEA</sequence>
<dbReference type="PROSITE" id="PS01117">
    <property type="entry name" value="HTH_MARR_1"/>
    <property type="match status" value="1"/>
</dbReference>
<dbReference type="Proteomes" id="UP000285970">
    <property type="component" value="Unassembled WGS sequence"/>
</dbReference>
<proteinExistence type="predicted"/>
<dbReference type="PANTHER" id="PTHR42756:SF1">
    <property type="entry name" value="TRANSCRIPTIONAL REPRESSOR OF EMRAB OPERON"/>
    <property type="match status" value="1"/>
</dbReference>
<dbReference type="AlphaFoldDB" id="A0A3S3LJG1"/>
<protein>
    <submittedName>
        <fullName evidence="5">MarR family transcriptional regulator</fullName>
    </submittedName>
</protein>